<evidence type="ECO:0000313" key="2">
    <source>
        <dbReference type="EMBL" id="KAJ7736859.1"/>
    </source>
</evidence>
<organism evidence="2 3">
    <name type="scientific">Mycena metata</name>
    <dbReference type="NCBI Taxonomy" id="1033252"/>
    <lineage>
        <taxon>Eukaryota</taxon>
        <taxon>Fungi</taxon>
        <taxon>Dikarya</taxon>
        <taxon>Basidiomycota</taxon>
        <taxon>Agaricomycotina</taxon>
        <taxon>Agaricomycetes</taxon>
        <taxon>Agaricomycetidae</taxon>
        <taxon>Agaricales</taxon>
        <taxon>Marasmiineae</taxon>
        <taxon>Mycenaceae</taxon>
        <taxon>Mycena</taxon>
    </lineage>
</organism>
<proteinExistence type="predicted"/>
<name>A0AAD7I7J7_9AGAR</name>
<keyword evidence="3" id="KW-1185">Reference proteome</keyword>
<evidence type="ECO:0000313" key="3">
    <source>
        <dbReference type="Proteomes" id="UP001215598"/>
    </source>
</evidence>
<dbReference type="AlphaFoldDB" id="A0AAD7I7J7"/>
<accession>A0AAD7I7J7</accession>
<feature type="compositionally biased region" description="Pro residues" evidence="1">
    <location>
        <begin position="99"/>
        <end position="116"/>
    </location>
</feature>
<reference evidence="2" key="1">
    <citation type="submission" date="2023-03" db="EMBL/GenBank/DDBJ databases">
        <title>Massive genome expansion in bonnet fungi (Mycena s.s.) driven by repeated elements and novel gene families across ecological guilds.</title>
        <authorList>
            <consortium name="Lawrence Berkeley National Laboratory"/>
            <person name="Harder C.B."/>
            <person name="Miyauchi S."/>
            <person name="Viragh M."/>
            <person name="Kuo A."/>
            <person name="Thoen E."/>
            <person name="Andreopoulos B."/>
            <person name="Lu D."/>
            <person name="Skrede I."/>
            <person name="Drula E."/>
            <person name="Henrissat B."/>
            <person name="Morin E."/>
            <person name="Kohler A."/>
            <person name="Barry K."/>
            <person name="LaButti K."/>
            <person name="Morin E."/>
            <person name="Salamov A."/>
            <person name="Lipzen A."/>
            <person name="Mereny Z."/>
            <person name="Hegedus B."/>
            <person name="Baldrian P."/>
            <person name="Stursova M."/>
            <person name="Weitz H."/>
            <person name="Taylor A."/>
            <person name="Grigoriev I.V."/>
            <person name="Nagy L.G."/>
            <person name="Martin F."/>
            <person name="Kauserud H."/>
        </authorList>
    </citation>
    <scope>NUCLEOTIDE SEQUENCE</scope>
    <source>
        <strain evidence="2">CBHHK182m</strain>
    </source>
</reference>
<evidence type="ECO:0000256" key="1">
    <source>
        <dbReference type="SAM" id="MobiDB-lite"/>
    </source>
</evidence>
<protein>
    <submittedName>
        <fullName evidence="2">Uncharacterized protein</fullName>
    </submittedName>
</protein>
<gene>
    <name evidence="2" type="ORF">B0H16DRAFT_1730603</name>
</gene>
<dbReference type="Proteomes" id="UP001215598">
    <property type="component" value="Unassembled WGS sequence"/>
</dbReference>
<comment type="caution">
    <text evidence="2">The sequence shown here is derived from an EMBL/GenBank/DDBJ whole genome shotgun (WGS) entry which is preliminary data.</text>
</comment>
<sequence>MSDSPGPPPGPPPGGFQSTFTVETDTPEYTEDTWLDCPRCHEPVHVGTAGPENFDNHWRSKKCKNRVDELATPPKKKLVSTSIKDFFTKAKRALSPVSSAPPPVLPAQQTMPPPHPLQNLNPPVPARIICPQHCPHHPQMGSFAPEF</sequence>
<feature type="region of interest" description="Disordered" evidence="1">
    <location>
        <begin position="1"/>
        <end position="25"/>
    </location>
</feature>
<feature type="region of interest" description="Disordered" evidence="1">
    <location>
        <begin position="93"/>
        <end position="123"/>
    </location>
</feature>
<feature type="compositionally biased region" description="Pro residues" evidence="1">
    <location>
        <begin position="1"/>
        <end position="14"/>
    </location>
</feature>
<dbReference type="EMBL" id="JARKIB010000119">
    <property type="protein sequence ID" value="KAJ7736859.1"/>
    <property type="molecule type" value="Genomic_DNA"/>
</dbReference>